<keyword evidence="1" id="KW-0560">Oxidoreductase</keyword>
<dbReference type="SUPFAM" id="SSF51998">
    <property type="entry name" value="PFL-like glycyl radical enzymes"/>
    <property type="match status" value="1"/>
</dbReference>
<dbReference type="AlphaFoldDB" id="A0A4Y1Z997"/>
<comment type="caution">
    <text evidence="1">The sequence shown here is derived from an EMBL/GenBank/DDBJ whole genome shotgun (WGS) entry which is preliminary data.</text>
</comment>
<dbReference type="GO" id="GO:0004748">
    <property type="term" value="F:ribonucleoside-diphosphate reductase activity, thioredoxin disulfide as acceptor"/>
    <property type="evidence" value="ECO:0007669"/>
    <property type="project" value="UniProtKB-EC"/>
</dbReference>
<dbReference type="Gene3D" id="3.20.70.20">
    <property type="match status" value="1"/>
</dbReference>
<accession>A0A4Y1Z997</accession>
<evidence type="ECO:0000313" key="2">
    <source>
        <dbReference type="Proteomes" id="UP000319716"/>
    </source>
</evidence>
<gene>
    <name evidence="1" type="ORF">NBRC111894_1176</name>
</gene>
<dbReference type="RefSeq" id="WP_262392322.1">
    <property type="nucleotide sequence ID" value="NZ_BEXB01000007.1"/>
</dbReference>
<protein>
    <submittedName>
        <fullName evidence="1">Ribonucleotide reductase of class II</fullName>
        <ecNumber evidence="1">1.17.4.1</ecNumber>
    </submittedName>
</protein>
<sequence length="137" mass="15073">MVVEFPVKAGSADHKGFVSANDVSIGEQFATQLFLQTYWADNSVSCTITFHKEENSKIAGLLQQYRSRCKSTSLLPYSGHGFAQAPKEPISKAAYLERKAKIGADVAELYRTLRLKEQKDLEIVDQSDCVGGACPVK</sequence>
<reference evidence="1 2" key="1">
    <citation type="submission" date="2017-11" db="EMBL/GenBank/DDBJ databases">
        <title>Draft Genome Sequence of Sporolactobacillus inulinus NBRC 111894 Isolated from Koso, a Japanese Sugar-Vegetable Fermented Beverage.</title>
        <authorList>
            <person name="Chiou T.Y."/>
            <person name="Oshima K."/>
            <person name="Suda W."/>
            <person name="Hattori M."/>
            <person name="Takahashi T."/>
        </authorList>
    </citation>
    <scope>NUCLEOTIDE SEQUENCE [LARGE SCALE GENOMIC DNA]</scope>
    <source>
        <strain evidence="1 2">NBRC111894</strain>
    </source>
</reference>
<name>A0A4Y1Z997_9BACL</name>
<evidence type="ECO:0000313" key="1">
    <source>
        <dbReference type="EMBL" id="GAY75622.1"/>
    </source>
</evidence>
<dbReference type="EMBL" id="BEXB01000007">
    <property type="protein sequence ID" value="GAY75622.1"/>
    <property type="molecule type" value="Genomic_DNA"/>
</dbReference>
<organism evidence="1 2">
    <name type="scientific">Sporolactobacillus inulinus</name>
    <dbReference type="NCBI Taxonomy" id="2078"/>
    <lineage>
        <taxon>Bacteria</taxon>
        <taxon>Bacillati</taxon>
        <taxon>Bacillota</taxon>
        <taxon>Bacilli</taxon>
        <taxon>Bacillales</taxon>
        <taxon>Sporolactobacillaceae</taxon>
        <taxon>Sporolactobacillus</taxon>
    </lineage>
</organism>
<dbReference type="EC" id="1.17.4.1" evidence="1"/>
<proteinExistence type="predicted"/>
<dbReference type="Proteomes" id="UP000319716">
    <property type="component" value="Unassembled WGS sequence"/>
</dbReference>